<evidence type="ECO:0000313" key="1">
    <source>
        <dbReference type="EMBL" id="GBG95233.1"/>
    </source>
</evidence>
<evidence type="ECO:0008006" key="3">
    <source>
        <dbReference type="Google" id="ProtNLM"/>
    </source>
</evidence>
<name>A0A401IUJ8_9LACO</name>
<dbReference type="SUPFAM" id="SSF56784">
    <property type="entry name" value="HAD-like"/>
    <property type="match status" value="1"/>
</dbReference>
<dbReference type="Gene3D" id="3.40.50.1000">
    <property type="entry name" value="HAD superfamily/HAD-like"/>
    <property type="match status" value="1"/>
</dbReference>
<dbReference type="InterPro" id="IPR036412">
    <property type="entry name" value="HAD-like_sf"/>
</dbReference>
<dbReference type="Pfam" id="PF13419">
    <property type="entry name" value="HAD_2"/>
    <property type="match status" value="1"/>
</dbReference>
<protein>
    <recommendedName>
        <fullName evidence="3">Haloacid dehalogenase</fullName>
    </recommendedName>
</protein>
<dbReference type="Proteomes" id="UP000286848">
    <property type="component" value="Unassembled WGS sequence"/>
</dbReference>
<accession>A0A401IUJ8</accession>
<dbReference type="InterPro" id="IPR006439">
    <property type="entry name" value="HAD-SF_hydro_IA"/>
</dbReference>
<reference evidence="1 2" key="1">
    <citation type="journal article" date="2019" name="Int. J. Syst. Evol. Microbiol.">
        <title>Lactobacillus salitolerans sp. nov., a novel lactic acid bacterium isolated from spent mushroom substrates.</title>
        <authorList>
            <person name="Tohno M."/>
            <person name="Tanizawa Y."/>
            <person name="Kojima Y."/>
            <person name="Sakamoto M."/>
            <person name="Nakamura Y."/>
            <person name="Ohkuma M."/>
            <person name="Kobayashi H."/>
        </authorList>
    </citation>
    <scope>NUCLEOTIDE SEQUENCE [LARGE SCALE GENOMIC DNA]</scope>
    <source>
        <strain evidence="1 2">YK43</strain>
    </source>
</reference>
<sequence>MTSSAATETIVQTARATGIDQYFLDFISGEEVAHNKPAPDIYLHSLAITQAAASDTEVFEDAPTGIEAAASAGIDVIVVPDWVPLDLQARQLAVKIISDLKQAVALL</sequence>
<dbReference type="PANTHER" id="PTHR18901:SF38">
    <property type="entry name" value="PSEUDOURIDINE-5'-PHOSPHATASE"/>
    <property type="match status" value="1"/>
</dbReference>
<proteinExistence type="predicted"/>
<dbReference type="CDD" id="cd07505">
    <property type="entry name" value="HAD_BPGM-like"/>
    <property type="match status" value="1"/>
</dbReference>
<gene>
    <name evidence="1" type="ORF">LFYK43_16920</name>
</gene>
<dbReference type="InterPro" id="IPR023214">
    <property type="entry name" value="HAD_sf"/>
</dbReference>
<comment type="caution">
    <text evidence="1">The sequence shown here is derived from an EMBL/GenBank/DDBJ whole genome shotgun (WGS) entry which is preliminary data.</text>
</comment>
<keyword evidence="2" id="KW-1185">Reference proteome</keyword>
<evidence type="ECO:0000313" key="2">
    <source>
        <dbReference type="Proteomes" id="UP000286848"/>
    </source>
</evidence>
<dbReference type="NCBIfam" id="TIGR01509">
    <property type="entry name" value="HAD-SF-IA-v3"/>
    <property type="match status" value="1"/>
</dbReference>
<dbReference type="InterPro" id="IPR041492">
    <property type="entry name" value="HAD_2"/>
</dbReference>
<organism evidence="1 2">
    <name type="scientific">Ligilactobacillus salitolerans</name>
    <dbReference type="NCBI Taxonomy" id="1808352"/>
    <lineage>
        <taxon>Bacteria</taxon>
        <taxon>Bacillati</taxon>
        <taxon>Bacillota</taxon>
        <taxon>Bacilli</taxon>
        <taxon>Lactobacillales</taxon>
        <taxon>Lactobacillaceae</taxon>
        <taxon>Ligilactobacillus</taxon>
    </lineage>
</organism>
<dbReference type="AlphaFoldDB" id="A0A401IUJ8"/>
<dbReference type="EMBL" id="BFFP01000029">
    <property type="protein sequence ID" value="GBG95233.1"/>
    <property type="molecule type" value="Genomic_DNA"/>
</dbReference>
<dbReference type="PANTHER" id="PTHR18901">
    <property type="entry name" value="2-DEOXYGLUCOSE-6-PHOSPHATE PHOSPHATASE 2"/>
    <property type="match status" value="1"/>
</dbReference>